<evidence type="ECO:0000256" key="6">
    <source>
        <dbReference type="PROSITE-ProRule" id="PRU00552"/>
    </source>
</evidence>
<dbReference type="SMART" id="SM00490">
    <property type="entry name" value="HELICc"/>
    <property type="match status" value="1"/>
</dbReference>
<gene>
    <name evidence="11" type="ORF">ACELLULO517_11685</name>
</gene>
<reference evidence="11 12" key="1">
    <citation type="journal article" date="2021" name="Microorganisms">
        <title>Acidisoma silvae sp. nov. and Acidisomacellulosilytica sp. nov., Two Acidophilic Bacteria Isolated from Decaying Wood, Hydrolyzing Cellulose and Producing Poly-3-hydroxybutyrate.</title>
        <authorList>
            <person name="Mieszkin S."/>
            <person name="Pouder E."/>
            <person name="Uroz S."/>
            <person name="Simon-Colin C."/>
            <person name="Alain K."/>
        </authorList>
    </citation>
    <scope>NUCLEOTIDE SEQUENCE [LARGE SCALE GENOMIC DNA]</scope>
    <source>
        <strain evidence="11 12">HW T5.17</strain>
    </source>
</reference>
<evidence type="ECO:0000256" key="2">
    <source>
        <dbReference type="ARBA" id="ARBA00022801"/>
    </source>
</evidence>
<dbReference type="InterPro" id="IPR014001">
    <property type="entry name" value="Helicase_ATP-bd"/>
</dbReference>
<dbReference type="InterPro" id="IPR044742">
    <property type="entry name" value="DEAD/DEAH_RhlB"/>
</dbReference>
<feature type="region of interest" description="Disordered" evidence="7">
    <location>
        <begin position="400"/>
        <end position="443"/>
    </location>
</feature>
<dbReference type="CDD" id="cd18787">
    <property type="entry name" value="SF2_C_DEAD"/>
    <property type="match status" value="1"/>
</dbReference>
<dbReference type="SMART" id="SM00487">
    <property type="entry name" value="DEXDc"/>
    <property type="match status" value="1"/>
</dbReference>
<evidence type="ECO:0000256" key="4">
    <source>
        <dbReference type="ARBA" id="ARBA00022840"/>
    </source>
</evidence>
<feature type="compositionally biased region" description="Basic residues" evidence="7">
    <location>
        <begin position="424"/>
        <end position="443"/>
    </location>
</feature>
<dbReference type="InterPro" id="IPR050079">
    <property type="entry name" value="DEAD_box_RNA_helicase"/>
</dbReference>
<dbReference type="PANTHER" id="PTHR47959:SF13">
    <property type="entry name" value="ATP-DEPENDENT RNA HELICASE RHLE"/>
    <property type="match status" value="1"/>
</dbReference>
<dbReference type="RefSeq" id="WP_227307545.1">
    <property type="nucleotide sequence ID" value="NZ_JAESVA010000003.1"/>
</dbReference>
<dbReference type="InterPro" id="IPR027417">
    <property type="entry name" value="P-loop_NTPase"/>
</dbReference>
<dbReference type="Pfam" id="PF00270">
    <property type="entry name" value="DEAD"/>
    <property type="match status" value="1"/>
</dbReference>
<dbReference type="InterPro" id="IPR011545">
    <property type="entry name" value="DEAD/DEAH_box_helicase_dom"/>
</dbReference>
<protein>
    <submittedName>
        <fullName evidence="11">DEAD/DEAH box helicase</fullName>
    </submittedName>
</protein>
<dbReference type="GO" id="GO:0016787">
    <property type="term" value="F:hydrolase activity"/>
    <property type="evidence" value="ECO:0007669"/>
    <property type="project" value="UniProtKB-KW"/>
</dbReference>
<dbReference type="GO" id="GO:0003724">
    <property type="term" value="F:RNA helicase activity"/>
    <property type="evidence" value="ECO:0007669"/>
    <property type="project" value="InterPro"/>
</dbReference>
<dbReference type="GO" id="GO:0005524">
    <property type="term" value="F:ATP binding"/>
    <property type="evidence" value="ECO:0007669"/>
    <property type="project" value="UniProtKB-KW"/>
</dbReference>
<keyword evidence="2" id="KW-0378">Hydrolase</keyword>
<proteinExistence type="inferred from homology"/>
<dbReference type="GO" id="GO:0005829">
    <property type="term" value="C:cytosol"/>
    <property type="evidence" value="ECO:0007669"/>
    <property type="project" value="TreeGrafter"/>
</dbReference>
<dbReference type="Gene3D" id="3.40.50.300">
    <property type="entry name" value="P-loop containing nucleotide triphosphate hydrolases"/>
    <property type="match status" value="2"/>
</dbReference>
<evidence type="ECO:0000259" key="9">
    <source>
        <dbReference type="PROSITE" id="PS51194"/>
    </source>
</evidence>
<evidence type="ECO:0000259" key="8">
    <source>
        <dbReference type="PROSITE" id="PS51192"/>
    </source>
</evidence>
<dbReference type="PROSITE" id="PS51192">
    <property type="entry name" value="HELICASE_ATP_BIND_1"/>
    <property type="match status" value="1"/>
</dbReference>
<dbReference type="Proteomes" id="UP000721844">
    <property type="component" value="Unassembled WGS sequence"/>
</dbReference>
<organism evidence="11 12">
    <name type="scientific">Acidisoma cellulosilyticum</name>
    <dbReference type="NCBI Taxonomy" id="2802395"/>
    <lineage>
        <taxon>Bacteria</taxon>
        <taxon>Pseudomonadati</taxon>
        <taxon>Pseudomonadota</taxon>
        <taxon>Alphaproteobacteria</taxon>
        <taxon>Acetobacterales</taxon>
        <taxon>Acidocellaceae</taxon>
        <taxon>Acidisoma</taxon>
    </lineage>
</organism>
<evidence type="ECO:0000256" key="7">
    <source>
        <dbReference type="SAM" id="MobiDB-lite"/>
    </source>
</evidence>
<dbReference type="GO" id="GO:0003676">
    <property type="term" value="F:nucleic acid binding"/>
    <property type="evidence" value="ECO:0007669"/>
    <property type="project" value="InterPro"/>
</dbReference>
<evidence type="ECO:0000256" key="1">
    <source>
        <dbReference type="ARBA" id="ARBA00022741"/>
    </source>
</evidence>
<keyword evidence="1" id="KW-0547">Nucleotide-binding</keyword>
<dbReference type="EMBL" id="JAESVA010000003">
    <property type="protein sequence ID" value="MCB8880897.1"/>
    <property type="molecule type" value="Genomic_DNA"/>
</dbReference>
<feature type="short sequence motif" description="Q motif" evidence="6">
    <location>
        <begin position="10"/>
        <end position="38"/>
    </location>
</feature>
<sequence length="443" mass="48120">MTDTPKTTNDTFVGLGLNEQILAALASQNFSAPTPIQARAIPQLLAGRDLLGLAQTGTGKTGAFALPVIQHLLADPRRVRPFCTRALILAPTRELALQINESIKKFSHGTGIRTVVILGGVGRSPQVERMRRGTDIVIGTPGRLLDLMNTQELLLEQVSHFVLDEGDQMLDLGFIKDIRTILSRLPQKRQSMLFSATMPKEIGQLASSLLRDPVTVQVKAETATPDKIDQHVYFTDAPAKKRLLVTLLRDPELARVIVFTRTKRGADKVAEHLAASGINADAIHGNKSQNARTRILDRFKGGESRVLVATDLAARGIHVTGITHVVNFELPNEPESYVHRIGRTARAGASGIAFAFCDPSERGFLKDIQRLTGVIMKVAAPMAANDQSGVPDVIEVEVPRAPRAPRAYNPGHNPANPGAAQDRPKRRGKRSGSGRRPRQNKAA</sequence>
<comment type="caution">
    <text evidence="11">The sequence shown here is derived from an EMBL/GenBank/DDBJ whole genome shotgun (WGS) entry which is preliminary data.</text>
</comment>
<dbReference type="PROSITE" id="PS51195">
    <property type="entry name" value="Q_MOTIF"/>
    <property type="match status" value="1"/>
</dbReference>
<evidence type="ECO:0000313" key="11">
    <source>
        <dbReference type="EMBL" id="MCB8880897.1"/>
    </source>
</evidence>
<evidence type="ECO:0000256" key="3">
    <source>
        <dbReference type="ARBA" id="ARBA00022806"/>
    </source>
</evidence>
<dbReference type="SUPFAM" id="SSF52540">
    <property type="entry name" value="P-loop containing nucleoside triphosphate hydrolases"/>
    <property type="match status" value="1"/>
</dbReference>
<keyword evidence="3 11" id="KW-0347">Helicase</keyword>
<dbReference type="CDD" id="cd00268">
    <property type="entry name" value="DEADc"/>
    <property type="match status" value="1"/>
</dbReference>
<dbReference type="AlphaFoldDB" id="A0A963Z108"/>
<dbReference type="Pfam" id="PF00271">
    <property type="entry name" value="Helicase_C"/>
    <property type="match status" value="1"/>
</dbReference>
<feature type="domain" description="DEAD-box RNA helicase Q" evidence="10">
    <location>
        <begin position="10"/>
        <end position="38"/>
    </location>
</feature>
<keyword evidence="4" id="KW-0067">ATP-binding</keyword>
<feature type="domain" description="Helicase C-terminal" evidence="9">
    <location>
        <begin position="239"/>
        <end position="388"/>
    </location>
</feature>
<dbReference type="PANTHER" id="PTHR47959">
    <property type="entry name" value="ATP-DEPENDENT RNA HELICASE RHLE-RELATED"/>
    <property type="match status" value="1"/>
</dbReference>
<comment type="similarity">
    <text evidence="5">Belongs to the DEAD box helicase family.</text>
</comment>
<keyword evidence="12" id="KW-1185">Reference proteome</keyword>
<dbReference type="PROSITE" id="PS51194">
    <property type="entry name" value="HELICASE_CTER"/>
    <property type="match status" value="1"/>
</dbReference>
<evidence type="ECO:0000256" key="5">
    <source>
        <dbReference type="ARBA" id="ARBA00038437"/>
    </source>
</evidence>
<evidence type="ECO:0000259" key="10">
    <source>
        <dbReference type="PROSITE" id="PS51195"/>
    </source>
</evidence>
<accession>A0A963Z108</accession>
<dbReference type="InterPro" id="IPR001650">
    <property type="entry name" value="Helicase_C-like"/>
</dbReference>
<feature type="domain" description="Helicase ATP-binding" evidence="8">
    <location>
        <begin position="41"/>
        <end position="216"/>
    </location>
</feature>
<dbReference type="InterPro" id="IPR014014">
    <property type="entry name" value="RNA_helicase_DEAD_Q_motif"/>
</dbReference>
<name>A0A963Z108_9PROT</name>
<evidence type="ECO:0000313" key="12">
    <source>
        <dbReference type="Proteomes" id="UP000721844"/>
    </source>
</evidence>